<dbReference type="PANTHER" id="PTHR35347">
    <property type="entry name" value="COILED-COIL DOMAIN-CONTAINING PROTEIN 175"/>
    <property type="match status" value="1"/>
</dbReference>
<sequence>MASCLVPDFPAVNVALEHLGDLDKQLRAERVSFSQEASHHLSEIAEAIKELEASRKATHEELEVETIETGKLRYQLLSQHDSTAAEISAAVAAARDANAAEIDELQLEMANVLQEIESMEKRRELLEEQNVLLLPEHQRLNICYTELLEQLNRQLSEKADTQISLNETRKETQSTREEISRVHSTRKYLQDNLIGERKHFEETKKMLEKEIDEMMNSIQEQAKTNTELQEELDVVVAEFVKKEKRADGLSNRISSLERSLVRLKTSQHKHEDQIRDKTEKSDQLTHLKELREKEFRELRDALNLRLLSLQENIATVERQIEEEQKENGVRLEAVSELSSIFRVQREKEDDAQVERSGLSTELDKSKQRLDKIYVSIAKNKREIKEMEEEMKQLHEANRLTVELFRKNMVELEGELVKEKNSRETLEVERDELGVRIETLKEQHEDSMRKLCSAVSLHKTRHSELAEEKKKKLQEHESMSSLAEELTHHISRAEEERKQMETMCKNEIQQLNTEAESINRARLDEEKELKDRELELSKVEAQFDVDLSQHQVLIKRTTELQAMKDHLQLSIQEVKEQTAAMLQPREALKEELQTLRENHMELLRSYSEQISTTEKSIYKNGQMLENVNVENSRLHVCIEQMKKEISNARRETEKYTQEIGWMKEEVQSIYRTLVDAWVIDKLVTEESAETDQAFLEAMQMFVLQVEERKQHIGDINSRLGVELKAMSALLEINSQQKHL</sequence>
<feature type="coiled-coil region" evidence="1">
    <location>
        <begin position="299"/>
        <end position="326"/>
    </location>
</feature>
<dbReference type="PANTHER" id="PTHR35347:SF1">
    <property type="entry name" value="COILED-COIL DOMAIN-CONTAINING PROTEIN 175"/>
    <property type="match status" value="1"/>
</dbReference>
<accession>A0A8T0BAB3</accession>
<dbReference type="EMBL" id="JABFDY010000008">
    <property type="protein sequence ID" value="KAF7704014.1"/>
    <property type="molecule type" value="Genomic_DNA"/>
</dbReference>
<dbReference type="Proteomes" id="UP000606274">
    <property type="component" value="Unassembled WGS sequence"/>
</dbReference>
<comment type="caution">
    <text evidence="2">The sequence shown here is derived from an EMBL/GenBank/DDBJ whole genome shotgun (WGS) entry which is preliminary data.</text>
</comment>
<feature type="coiled-coil region" evidence="1">
    <location>
        <begin position="369"/>
        <end position="541"/>
    </location>
</feature>
<name>A0A8T0BAB3_SILME</name>
<keyword evidence="1" id="KW-0175">Coiled coil</keyword>
<feature type="coiled-coil region" evidence="1">
    <location>
        <begin position="41"/>
        <end position="68"/>
    </location>
</feature>
<evidence type="ECO:0000313" key="2">
    <source>
        <dbReference type="EMBL" id="KAF7704014.1"/>
    </source>
</evidence>
<protein>
    <submittedName>
        <fullName evidence="2">Uncharacterized protein</fullName>
    </submittedName>
</protein>
<reference evidence="2" key="1">
    <citation type="submission" date="2020-08" db="EMBL/GenBank/DDBJ databases">
        <title>Chromosome-level assembly of Southern catfish (Silurus meridionalis) provides insights into visual adaptation to the nocturnal and benthic lifestyles.</title>
        <authorList>
            <person name="Zhang Y."/>
            <person name="Wang D."/>
            <person name="Peng Z."/>
        </authorList>
    </citation>
    <scope>NUCLEOTIDE SEQUENCE</scope>
    <source>
        <strain evidence="2">SWU-2019-XX</strain>
        <tissue evidence="2">Muscle</tissue>
    </source>
</reference>
<evidence type="ECO:0000256" key="1">
    <source>
        <dbReference type="SAM" id="Coils"/>
    </source>
</evidence>
<feature type="coiled-coil region" evidence="1">
    <location>
        <begin position="95"/>
        <end position="129"/>
    </location>
</feature>
<feature type="coiled-coil region" evidence="1">
    <location>
        <begin position="190"/>
        <end position="266"/>
    </location>
</feature>
<organism evidence="2 3">
    <name type="scientific">Silurus meridionalis</name>
    <name type="common">Southern catfish</name>
    <name type="synonym">Silurus soldatovi meridionalis</name>
    <dbReference type="NCBI Taxonomy" id="175797"/>
    <lineage>
        <taxon>Eukaryota</taxon>
        <taxon>Metazoa</taxon>
        <taxon>Chordata</taxon>
        <taxon>Craniata</taxon>
        <taxon>Vertebrata</taxon>
        <taxon>Euteleostomi</taxon>
        <taxon>Actinopterygii</taxon>
        <taxon>Neopterygii</taxon>
        <taxon>Teleostei</taxon>
        <taxon>Ostariophysi</taxon>
        <taxon>Siluriformes</taxon>
        <taxon>Siluridae</taxon>
        <taxon>Silurus</taxon>
    </lineage>
</organism>
<gene>
    <name evidence="2" type="ORF">HF521_021086</name>
</gene>
<keyword evidence="3" id="KW-1185">Reference proteome</keyword>
<dbReference type="InterPro" id="IPR038834">
    <property type="entry name" value="CCDC175"/>
</dbReference>
<proteinExistence type="predicted"/>
<dbReference type="AlphaFoldDB" id="A0A8T0BAB3"/>
<evidence type="ECO:0000313" key="3">
    <source>
        <dbReference type="Proteomes" id="UP000606274"/>
    </source>
</evidence>